<feature type="transmembrane region" description="Helical" evidence="2">
    <location>
        <begin position="209"/>
        <end position="228"/>
    </location>
</feature>
<dbReference type="Proteomes" id="UP000197138">
    <property type="component" value="Unassembled WGS sequence"/>
</dbReference>
<keyword evidence="2" id="KW-0812">Transmembrane</keyword>
<keyword evidence="2" id="KW-0472">Membrane</keyword>
<keyword evidence="2" id="KW-1133">Transmembrane helix</keyword>
<evidence type="ECO:0000313" key="4">
    <source>
        <dbReference type="Proteomes" id="UP000197138"/>
    </source>
</evidence>
<dbReference type="EMBL" id="MTKT01002501">
    <property type="protein sequence ID" value="OWM78143.1"/>
    <property type="molecule type" value="Genomic_DNA"/>
</dbReference>
<comment type="caution">
    <text evidence="3">The sequence shown here is derived from an EMBL/GenBank/DDBJ whole genome shotgun (WGS) entry which is preliminary data.</text>
</comment>
<sequence>MLWEKLLDYGIKARPHIESRLKTLKKEWVIVYDMMLNKSGFGCDSTRKMTHKETAPFRLKSLPHFEELSLIYVNDRATRKDAQAVEDILKETEIEDMANEGEADVNISNQNECTNANTPTSEDISRAHLPPREELGSASSGRNWKKNQADLSIISKAVNTMAADMKEACVMLSKSVHSNIVQKKFLELPGALRSVDGLTSAQEDYKLNFMEFFGLLLLSYLLSGVIIVQ</sequence>
<name>A0A218WZP2_PUNGR</name>
<feature type="compositionally biased region" description="Polar residues" evidence="1">
    <location>
        <begin position="108"/>
        <end position="122"/>
    </location>
</feature>
<reference evidence="4" key="1">
    <citation type="journal article" date="2017" name="Plant J.">
        <title>The pomegranate (Punica granatum L.) genome and the genomics of punicalagin biosynthesis.</title>
        <authorList>
            <person name="Qin G."/>
            <person name="Xu C."/>
            <person name="Ming R."/>
            <person name="Tang H."/>
            <person name="Guyot R."/>
            <person name="Kramer E.M."/>
            <person name="Hu Y."/>
            <person name="Yi X."/>
            <person name="Qi Y."/>
            <person name="Xu X."/>
            <person name="Gao Z."/>
            <person name="Pan H."/>
            <person name="Jian J."/>
            <person name="Tian Y."/>
            <person name="Yue Z."/>
            <person name="Xu Y."/>
        </authorList>
    </citation>
    <scope>NUCLEOTIDE SEQUENCE [LARGE SCALE GENOMIC DNA]</scope>
    <source>
        <strain evidence="4">cv. Dabenzi</strain>
    </source>
</reference>
<protein>
    <recommendedName>
        <fullName evidence="5">Myb/SANT-like domain-containing protein</fullName>
    </recommendedName>
</protein>
<evidence type="ECO:0008006" key="5">
    <source>
        <dbReference type="Google" id="ProtNLM"/>
    </source>
</evidence>
<dbReference type="PANTHER" id="PTHR48464:SF1">
    <property type="entry name" value="MYB_SANT-LIKE DOMAIN-CONTAINING PROTEIN"/>
    <property type="match status" value="1"/>
</dbReference>
<dbReference type="AlphaFoldDB" id="A0A218WZP2"/>
<accession>A0A218WZP2</accession>
<proteinExistence type="predicted"/>
<evidence type="ECO:0000313" key="3">
    <source>
        <dbReference type="EMBL" id="OWM78143.1"/>
    </source>
</evidence>
<feature type="region of interest" description="Disordered" evidence="1">
    <location>
        <begin position="108"/>
        <end position="143"/>
    </location>
</feature>
<feature type="compositionally biased region" description="Basic and acidic residues" evidence="1">
    <location>
        <begin position="123"/>
        <end position="135"/>
    </location>
</feature>
<dbReference type="PANTHER" id="PTHR48464">
    <property type="match status" value="1"/>
</dbReference>
<organism evidence="3 4">
    <name type="scientific">Punica granatum</name>
    <name type="common">Pomegranate</name>
    <dbReference type="NCBI Taxonomy" id="22663"/>
    <lineage>
        <taxon>Eukaryota</taxon>
        <taxon>Viridiplantae</taxon>
        <taxon>Streptophyta</taxon>
        <taxon>Embryophyta</taxon>
        <taxon>Tracheophyta</taxon>
        <taxon>Spermatophyta</taxon>
        <taxon>Magnoliopsida</taxon>
        <taxon>eudicotyledons</taxon>
        <taxon>Gunneridae</taxon>
        <taxon>Pentapetalae</taxon>
        <taxon>rosids</taxon>
        <taxon>malvids</taxon>
        <taxon>Myrtales</taxon>
        <taxon>Lythraceae</taxon>
        <taxon>Punica</taxon>
    </lineage>
</organism>
<evidence type="ECO:0000256" key="2">
    <source>
        <dbReference type="SAM" id="Phobius"/>
    </source>
</evidence>
<evidence type="ECO:0000256" key="1">
    <source>
        <dbReference type="SAM" id="MobiDB-lite"/>
    </source>
</evidence>
<gene>
    <name evidence="3" type="ORF">CDL15_Pgr014962</name>
</gene>